<dbReference type="PROSITE" id="PS50977">
    <property type="entry name" value="HTH_TETR_2"/>
    <property type="match status" value="1"/>
</dbReference>
<comment type="caution">
    <text evidence="6">The sequence shown here is derived from an EMBL/GenBank/DDBJ whole genome shotgun (WGS) entry which is preliminary data.</text>
</comment>
<dbReference type="PANTHER" id="PTHR30055">
    <property type="entry name" value="HTH-TYPE TRANSCRIPTIONAL REGULATOR RUTR"/>
    <property type="match status" value="1"/>
</dbReference>
<proteinExistence type="predicted"/>
<keyword evidence="7" id="KW-1185">Reference proteome</keyword>
<dbReference type="RefSeq" id="WP_025057980.1">
    <property type="nucleotide sequence ID" value="NZ_JAMC01000002.1"/>
</dbReference>
<dbReference type="eggNOG" id="COG1309">
    <property type="taxonomic scope" value="Bacteria"/>
</dbReference>
<evidence type="ECO:0000256" key="1">
    <source>
        <dbReference type="ARBA" id="ARBA00023015"/>
    </source>
</evidence>
<evidence type="ECO:0000259" key="5">
    <source>
        <dbReference type="PROSITE" id="PS50977"/>
    </source>
</evidence>
<dbReference type="OrthoDB" id="7914379at2"/>
<dbReference type="PANTHER" id="PTHR30055:SF234">
    <property type="entry name" value="HTH-TYPE TRANSCRIPTIONAL REGULATOR BETI"/>
    <property type="match status" value="1"/>
</dbReference>
<dbReference type="GO" id="GO:0003700">
    <property type="term" value="F:DNA-binding transcription factor activity"/>
    <property type="evidence" value="ECO:0007669"/>
    <property type="project" value="TreeGrafter"/>
</dbReference>
<dbReference type="InterPro" id="IPR039536">
    <property type="entry name" value="TetR_C_Proteobacteria"/>
</dbReference>
<gene>
    <name evidence="6" type="ORF">DSW25_07625</name>
</gene>
<reference evidence="6 7" key="1">
    <citation type="submission" date="2014-01" db="EMBL/GenBank/DDBJ databases">
        <title>Sulfitobacter donghicola JCM 14565 Genome Sequencing.</title>
        <authorList>
            <person name="Lai Q."/>
            <person name="Hong Z."/>
        </authorList>
    </citation>
    <scope>NUCLEOTIDE SEQUENCE [LARGE SCALE GENOMIC DNA]</scope>
    <source>
        <strain evidence="6 7">JCM 14565</strain>
    </source>
</reference>
<protein>
    <submittedName>
        <fullName evidence="6">TetR family transcriptional regulator</fullName>
    </submittedName>
</protein>
<keyword evidence="1" id="KW-0805">Transcription regulation</keyword>
<feature type="DNA-binding region" description="H-T-H motif" evidence="4">
    <location>
        <begin position="30"/>
        <end position="49"/>
    </location>
</feature>
<dbReference type="GO" id="GO:0000976">
    <property type="term" value="F:transcription cis-regulatory region binding"/>
    <property type="evidence" value="ECO:0007669"/>
    <property type="project" value="TreeGrafter"/>
</dbReference>
<sequence length="195" mass="21089">MREETKKLRHEAIAIAAYALLEEKGYDGASMLSIAKAAKASNETLYRWYGDKQGLFTALVRDNAALTAQTLDDAVTEGADPRETLRNVAPVFLKMLLSDRAVLLNRAAAAEPTGELGKALSLGGREAVFPRFQALMQRLVSCDAEQAGQLTGTFLGLLVGDLQMRRVIGVQPVLNDAQIAARCDLALQQFAKIIA</sequence>
<evidence type="ECO:0000256" key="2">
    <source>
        <dbReference type="ARBA" id="ARBA00023125"/>
    </source>
</evidence>
<organism evidence="6 7">
    <name type="scientific">Sulfitobacter donghicola DSW-25 = KCTC 12864 = JCM 14565</name>
    <dbReference type="NCBI Taxonomy" id="1300350"/>
    <lineage>
        <taxon>Bacteria</taxon>
        <taxon>Pseudomonadati</taxon>
        <taxon>Pseudomonadota</taxon>
        <taxon>Alphaproteobacteria</taxon>
        <taxon>Rhodobacterales</taxon>
        <taxon>Roseobacteraceae</taxon>
        <taxon>Sulfitobacter</taxon>
    </lineage>
</organism>
<evidence type="ECO:0000256" key="4">
    <source>
        <dbReference type="PROSITE-ProRule" id="PRU00335"/>
    </source>
</evidence>
<dbReference type="Pfam" id="PF14246">
    <property type="entry name" value="TetR_C_7"/>
    <property type="match status" value="1"/>
</dbReference>
<keyword evidence="3" id="KW-0804">Transcription</keyword>
<evidence type="ECO:0000256" key="3">
    <source>
        <dbReference type="ARBA" id="ARBA00023163"/>
    </source>
</evidence>
<dbReference type="EMBL" id="JAMC01000002">
    <property type="protein sequence ID" value="KEJ90068.1"/>
    <property type="molecule type" value="Genomic_DNA"/>
</dbReference>
<dbReference type="InterPro" id="IPR001647">
    <property type="entry name" value="HTH_TetR"/>
</dbReference>
<evidence type="ECO:0000313" key="6">
    <source>
        <dbReference type="EMBL" id="KEJ90068.1"/>
    </source>
</evidence>
<evidence type="ECO:0000313" key="7">
    <source>
        <dbReference type="Proteomes" id="UP000027734"/>
    </source>
</evidence>
<name>A0A073IIC8_9RHOB</name>
<dbReference type="Gene3D" id="1.10.10.60">
    <property type="entry name" value="Homeodomain-like"/>
    <property type="match status" value="1"/>
</dbReference>
<dbReference type="Gene3D" id="1.10.357.10">
    <property type="entry name" value="Tetracycline Repressor, domain 2"/>
    <property type="match status" value="1"/>
</dbReference>
<dbReference type="SUPFAM" id="SSF46689">
    <property type="entry name" value="Homeodomain-like"/>
    <property type="match status" value="1"/>
</dbReference>
<dbReference type="PRINTS" id="PR00455">
    <property type="entry name" value="HTHTETR"/>
</dbReference>
<dbReference type="InterPro" id="IPR009057">
    <property type="entry name" value="Homeodomain-like_sf"/>
</dbReference>
<dbReference type="InterPro" id="IPR050109">
    <property type="entry name" value="HTH-type_TetR-like_transc_reg"/>
</dbReference>
<feature type="domain" description="HTH tetR-type" evidence="5">
    <location>
        <begin position="7"/>
        <end position="67"/>
    </location>
</feature>
<dbReference type="Proteomes" id="UP000027734">
    <property type="component" value="Unassembled WGS sequence"/>
</dbReference>
<dbReference type="Pfam" id="PF00440">
    <property type="entry name" value="TetR_N"/>
    <property type="match status" value="1"/>
</dbReference>
<dbReference type="STRING" id="1300350.Z948_490"/>
<accession>A0A073IIC8</accession>
<keyword evidence="2 4" id="KW-0238">DNA-binding</keyword>
<dbReference type="AlphaFoldDB" id="A0A073IIC8"/>